<proteinExistence type="inferred from homology"/>
<dbReference type="Proteomes" id="UP000244727">
    <property type="component" value="Chromosome"/>
</dbReference>
<evidence type="ECO:0000313" key="7">
    <source>
        <dbReference type="EMBL" id="AWB28226.1"/>
    </source>
</evidence>
<accession>A0A2R4X345</accession>
<dbReference type="InterPro" id="IPR022856">
    <property type="entry name" value="Ribosomal_eL21_arc"/>
</dbReference>
<dbReference type="KEGG" id="harc:HARCEL1_11185"/>
<evidence type="ECO:0000256" key="5">
    <source>
        <dbReference type="HAMAP-Rule" id="MF_00369"/>
    </source>
</evidence>
<feature type="compositionally biased region" description="Polar residues" evidence="6">
    <location>
        <begin position="22"/>
        <end position="31"/>
    </location>
</feature>
<comment type="similarity">
    <text evidence="1 5">Belongs to the eukaryotic ribosomal protein eL21 family.</text>
</comment>
<dbReference type="GeneID" id="36513078"/>
<keyword evidence="3 5" id="KW-0687">Ribonucleoprotein</keyword>
<dbReference type="SUPFAM" id="SSF50104">
    <property type="entry name" value="Translation proteins SH3-like domain"/>
    <property type="match status" value="1"/>
</dbReference>
<dbReference type="Pfam" id="PF01157">
    <property type="entry name" value="Ribosomal_L21e"/>
    <property type="match status" value="1"/>
</dbReference>
<gene>
    <name evidence="5" type="primary">rpl21e</name>
    <name evidence="7" type="ORF">HARCEL1_11185</name>
</gene>
<feature type="region of interest" description="Disordered" evidence="6">
    <location>
        <begin position="1"/>
        <end position="34"/>
    </location>
</feature>
<dbReference type="NCBIfam" id="NF003303">
    <property type="entry name" value="PRK04306.1"/>
    <property type="match status" value="1"/>
</dbReference>
<dbReference type="GO" id="GO:0005840">
    <property type="term" value="C:ribosome"/>
    <property type="evidence" value="ECO:0007669"/>
    <property type="project" value="UniProtKB-KW"/>
</dbReference>
<name>A0A2R4X345_9EURY</name>
<dbReference type="InterPro" id="IPR018259">
    <property type="entry name" value="Ribosomal_eL21_CS"/>
</dbReference>
<evidence type="ECO:0000256" key="2">
    <source>
        <dbReference type="ARBA" id="ARBA00022980"/>
    </source>
</evidence>
<dbReference type="GO" id="GO:0006412">
    <property type="term" value="P:translation"/>
    <property type="evidence" value="ECO:0007669"/>
    <property type="project" value="UniProtKB-UniRule"/>
</dbReference>
<evidence type="ECO:0000256" key="6">
    <source>
        <dbReference type="SAM" id="MobiDB-lite"/>
    </source>
</evidence>
<reference evidence="7 8" key="1">
    <citation type="submission" date="2018-04" db="EMBL/GenBank/DDBJ databases">
        <title>Halococcoides cellulosivorans gen. nov., sp. nov., an extremely halophilic cellulose-utilizing haloarchaeon from hypersaline lakes.</title>
        <authorList>
            <person name="Sorokin D.Y."/>
            <person name="Toshchakov S.V."/>
            <person name="Samarov N.I."/>
            <person name="Korzhenkov A."/>
            <person name="Kublanov I.V."/>
        </authorList>
    </citation>
    <scope>NUCLEOTIDE SEQUENCE [LARGE SCALE GENOMIC DNA]</scope>
    <source>
        <strain evidence="7 8">HArcel1</strain>
    </source>
</reference>
<dbReference type="HAMAP" id="MF_00369">
    <property type="entry name" value="Ribosomal_eL21"/>
    <property type="match status" value="1"/>
</dbReference>
<evidence type="ECO:0000313" key="8">
    <source>
        <dbReference type="Proteomes" id="UP000244727"/>
    </source>
</evidence>
<dbReference type="InterPro" id="IPR008991">
    <property type="entry name" value="Translation_prot_SH3-like_sf"/>
</dbReference>
<dbReference type="Gene3D" id="2.30.30.70">
    <property type="entry name" value="Ribosomal protein L21"/>
    <property type="match status" value="1"/>
</dbReference>
<dbReference type="RefSeq" id="WP_108383566.1">
    <property type="nucleotide sequence ID" value="NZ_CP028858.1"/>
</dbReference>
<dbReference type="EMBL" id="CP028858">
    <property type="protein sequence ID" value="AWB28226.1"/>
    <property type="molecule type" value="Genomic_DNA"/>
</dbReference>
<protein>
    <recommendedName>
        <fullName evidence="4 5">Large ribosomal subunit protein eL21</fullName>
    </recommendedName>
</protein>
<organism evidence="7 8">
    <name type="scientific">Halococcoides cellulosivorans</name>
    <dbReference type="NCBI Taxonomy" id="1679096"/>
    <lineage>
        <taxon>Archaea</taxon>
        <taxon>Methanobacteriati</taxon>
        <taxon>Methanobacteriota</taxon>
        <taxon>Stenosarchaea group</taxon>
        <taxon>Halobacteria</taxon>
        <taxon>Halobacteriales</taxon>
        <taxon>Haloarculaceae</taxon>
        <taxon>Halococcoides</taxon>
    </lineage>
</organism>
<dbReference type="InterPro" id="IPR001147">
    <property type="entry name" value="Ribosomal_eL21"/>
</dbReference>
<evidence type="ECO:0000256" key="3">
    <source>
        <dbReference type="ARBA" id="ARBA00023274"/>
    </source>
</evidence>
<dbReference type="GO" id="GO:1990904">
    <property type="term" value="C:ribonucleoprotein complex"/>
    <property type="evidence" value="ECO:0007669"/>
    <property type="project" value="UniProtKB-KW"/>
</dbReference>
<dbReference type="PROSITE" id="PS01171">
    <property type="entry name" value="RIBOSOMAL_L21E"/>
    <property type="match status" value="1"/>
</dbReference>
<keyword evidence="8" id="KW-1185">Reference proteome</keyword>
<keyword evidence="2 5" id="KW-0689">Ribosomal protein</keyword>
<evidence type="ECO:0000256" key="1">
    <source>
        <dbReference type="ARBA" id="ARBA00008427"/>
    </source>
</evidence>
<dbReference type="InterPro" id="IPR036948">
    <property type="entry name" value="Ribosomal_eL21_sf"/>
</dbReference>
<sequence length="97" mass="10503">MPNSNGPLQGTRNKLQNDSRNRGTTPPQQVVEQFDDGDSVHLALDPSVSEGRFHPRFNGHTGTVVGSQGSAYKVEIVDGDTPKTIVAKPAHLQQQNE</sequence>
<evidence type="ECO:0000256" key="4">
    <source>
        <dbReference type="ARBA" id="ARBA00035219"/>
    </source>
</evidence>
<dbReference type="AlphaFoldDB" id="A0A2R4X345"/>
<feature type="compositionally biased region" description="Polar residues" evidence="6">
    <location>
        <begin position="1"/>
        <end position="14"/>
    </location>
</feature>
<dbReference type="GO" id="GO:0003735">
    <property type="term" value="F:structural constituent of ribosome"/>
    <property type="evidence" value="ECO:0007669"/>
    <property type="project" value="InterPro"/>
</dbReference>